<feature type="compositionally biased region" description="Basic and acidic residues" evidence="2">
    <location>
        <begin position="210"/>
        <end position="221"/>
    </location>
</feature>
<feature type="compositionally biased region" description="Basic and acidic residues" evidence="2">
    <location>
        <begin position="234"/>
        <end position="246"/>
    </location>
</feature>
<dbReference type="PANTHER" id="PTHR12521">
    <property type="entry name" value="PROTEIN C6ORF130"/>
    <property type="match status" value="1"/>
</dbReference>
<feature type="compositionally biased region" description="Basic and acidic residues" evidence="2">
    <location>
        <begin position="269"/>
        <end position="285"/>
    </location>
</feature>
<feature type="region of interest" description="Disordered" evidence="2">
    <location>
        <begin position="181"/>
        <end position="286"/>
    </location>
</feature>
<dbReference type="KEGG" id="tpal:117643545"/>
<dbReference type="PROSITE" id="PS51154">
    <property type="entry name" value="MACRO"/>
    <property type="match status" value="1"/>
</dbReference>
<dbReference type="SMART" id="SM00506">
    <property type="entry name" value="A1pp"/>
    <property type="match status" value="1"/>
</dbReference>
<name>A0A6P8ZL77_THRPL</name>
<dbReference type="OrthoDB" id="2155246at2759"/>
<dbReference type="InterPro" id="IPR002589">
    <property type="entry name" value="Macro_dom"/>
</dbReference>
<dbReference type="PANTHER" id="PTHR12521:SF0">
    <property type="entry name" value="ADP-RIBOSE GLYCOHYDROLASE OARD1"/>
    <property type="match status" value="1"/>
</dbReference>
<dbReference type="CDD" id="cd02901">
    <property type="entry name" value="Macro_Poa1p-like"/>
    <property type="match status" value="1"/>
</dbReference>
<dbReference type="InParanoid" id="A0A6P8ZL77"/>
<dbReference type="InterPro" id="IPR050892">
    <property type="entry name" value="ADP-ribose_metab_enzymes"/>
</dbReference>
<evidence type="ECO:0000256" key="1">
    <source>
        <dbReference type="SAM" id="Coils"/>
    </source>
</evidence>
<feature type="domain" description="Macro" evidence="3">
    <location>
        <begin position="301"/>
        <end position="468"/>
    </location>
</feature>
<keyword evidence="4" id="KW-1185">Reference proteome</keyword>
<feature type="compositionally biased region" description="Acidic residues" evidence="2">
    <location>
        <begin position="190"/>
        <end position="199"/>
    </location>
</feature>
<dbReference type="Proteomes" id="UP000515158">
    <property type="component" value="Unplaced"/>
</dbReference>
<organism evidence="5">
    <name type="scientific">Thrips palmi</name>
    <name type="common">Melon thrips</name>
    <dbReference type="NCBI Taxonomy" id="161013"/>
    <lineage>
        <taxon>Eukaryota</taxon>
        <taxon>Metazoa</taxon>
        <taxon>Ecdysozoa</taxon>
        <taxon>Arthropoda</taxon>
        <taxon>Hexapoda</taxon>
        <taxon>Insecta</taxon>
        <taxon>Pterygota</taxon>
        <taxon>Neoptera</taxon>
        <taxon>Paraneoptera</taxon>
        <taxon>Thysanoptera</taxon>
        <taxon>Terebrantia</taxon>
        <taxon>Thripoidea</taxon>
        <taxon>Thripidae</taxon>
        <taxon>Thrips</taxon>
    </lineage>
</organism>
<dbReference type="Gene3D" id="3.40.220.10">
    <property type="entry name" value="Leucine Aminopeptidase, subunit E, domain 1"/>
    <property type="match status" value="1"/>
</dbReference>
<feature type="region of interest" description="Disordered" evidence="2">
    <location>
        <begin position="17"/>
        <end position="50"/>
    </location>
</feature>
<evidence type="ECO:0000256" key="2">
    <source>
        <dbReference type="SAM" id="MobiDB-lite"/>
    </source>
</evidence>
<accession>A0A6P8ZL77</accession>
<protein>
    <submittedName>
        <fullName evidence="5">Uncharacterized protein LOC117643545 isoform X1</fullName>
    </submittedName>
</protein>
<evidence type="ECO:0000313" key="5">
    <source>
        <dbReference type="RefSeq" id="XP_034238374.1"/>
    </source>
</evidence>
<dbReference type="RefSeq" id="XP_034238374.1">
    <property type="nucleotide sequence ID" value="XM_034382483.1"/>
</dbReference>
<gene>
    <name evidence="5" type="primary">LOC117643545</name>
</gene>
<reference evidence="5" key="1">
    <citation type="submission" date="2025-08" db="UniProtKB">
        <authorList>
            <consortium name="RefSeq"/>
        </authorList>
    </citation>
    <scope>IDENTIFICATION</scope>
    <source>
        <tissue evidence="5">Total insect</tissue>
    </source>
</reference>
<dbReference type="GO" id="GO:0140291">
    <property type="term" value="P:peptidyl-glutamate ADP-deribosylation"/>
    <property type="evidence" value="ECO:0007669"/>
    <property type="project" value="TreeGrafter"/>
</dbReference>
<dbReference type="InterPro" id="IPR043472">
    <property type="entry name" value="Macro_dom-like"/>
</dbReference>
<feature type="compositionally biased region" description="Polar residues" evidence="2">
    <location>
        <begin position="17"/>
        <end position="29"/>
    </location>
</feature>
<dbReference type="GeneID" id="117643545"/>
<keyword evidence="1" id="KW-0175">Coiled coil</keyword>
<evidence type="ECO:0000313" key="4">
    <source>
        <dbReference type="Proteomes" id="UP000515158"/>
    </source>
</evidence>
<dbReference type="SUPFAM" id="SSF52949">
    <property type="entry name" value="Macro domain-like"/>
    <property type="match status" value="1"/>
</dbReference>
<feature type="coiled-coil region" evidence="1">
    <location>
        <begin position="103"/>
        <end position="172"/>
    </location>
</feature>
<proteinExistence type="predicted"/>
<evidence type="ECO:0000259" key="3">
    <source>
        <dbReference type="PROSITE" id="PS51154"/>
    </source>
</evidence>
<dbReference type="AlphaFoldDB" id="A0A6P8ZL77"/>
<sequence>MRYLSLNLTAHIMSGAHNSRAQNQATSEPFGNAPRLGHHNNPQQHYQRAGTPPDMYMMSYGQQTPPTPPGSVCSYSTLNLDLQSKCSFCNALGCELYTAKKTNHELMMKLMAKNVEIERLTEEALACRRKKDTFEKKYLNLEEMYSGLEEINALLMQERDEQESALQRMLANLSRNSSLVSKINNKDETDSVDSSESEESSSKPHHSARKGNDSRTGRDQDSTEAMAGFQGRTKPTEPSRNRRSNAEGEWNNQEIRPNRNLGPRPNPHRSSEGHGRSQDGSKSNENRFYQAPVDRSKDCAGKEDGSCSQFADVVREVKGDLFDMPVEYALAHCVGSDFIMSSGVAVNFRKKFRQVPELLEQNKRAGQVAFINCSGRYIYYLVTKLASTGKPTWEDFESAVIEWSELCVEHNVTKIAIPKIGCGRDQLDWSRVKNLLNKQFSKSGIEITVCLIDQEAAPPQKWNLKLVHHKGPLSTLDPRDCALVFIASKDNFFNESIRRLASKYGFTSDYNSSRLGLGSVYQYTNLATKINVFGLVVKEKHDDPISFTAVGKCLQDLRRISKKMKLYYMGFEAFDDPKFVTVTRKLWTAVIDTFFIEDIEVYFCWPEDVKEKNWEERALH</sequence>